<dbReference type="PROSITE" id="PS00092">
    <property type="entry name" value="N6_MTASE"/>
    <property type="match status" value="1"/>
</dbReference>
<dbReference type="RefSeq" id="WP_135282599.1">
    <property type="nucleotide sequence ID" value="NZ_SRIO01000018.1"/>
</dbReference>
<feature type="domain" description="DNA methylase N-4/N-6" evidence="6">
    <location>
        <begin position="25"/>
        <end position="372"/>
    </location>
</feature>
<sequence>MAEVTIYPGDCRESLKKLIEEGVRVHSVVADPPYGLVSIQKRFGKKTASAAKTDNNDGSFSRLSGGFMGKAWDATEIERDPEFWKLILDILLPGGFVFAFSGSRTGHWQACAMEQAGFIMHPMHGWVYGSGFPKGHRPKIDGWDGWAYGTQTQKPALEPIYLAQKPFSEKTGAANLLKHGVGAFNIDDCRVPSEEGSQRVDEPSQETRYTGRGSTNFAAKPGPRGGSPEGRYPSNLLLDDSECVKALFPESPGQLAKATTTEKKAKNTYGDFKSDTGQEPRGDGGSASRFFHRFPDAAPIIYNKKANKSDRSGSKHPTVKPIALMQYLVRHITPPGGVVLDPFGGSGTTAEAAMREGFDCLLMEAEPEYVEFLTQRFGIQKQAGKESEIQ</sequence>
<dbReference type="InterPro" id="IPR002052">
    <property type="entry name" value="DNA_methylase_N6_adenine_CS"/>
</dbReference>
<evidence type="ECO:0000256" key="2">
    <source>
        <dbReference type="ARBA" id="ARBA00022603"/>
    </source>
</evidence>
<dbReference type="AlphaFoldDB" id="A0A4Z0F833"/>
<comment type="similarity">
    <text evidence="1 4">Belongs to the N(4)/N(6)-methyltransferase family.</text>
</comment>
<dbReference type="GO" id="GO:0032259">
    <property type="term" value="P:methylation"/>
    <property type="evidence" value="ECO:0007669"/>
    <property type="project" value="UniProtKB-KW"/>
</dbReference>
<feature type="compositionally biased region" description="Polar residues" evidence="5">
    <location>
        <begin position="206"/>
        <end position="217"/>
    </location>
</feature>
<dbReference type="PRINTS" id="PR00508">
    <property type="entry name" value="S21N4MTFRASE"/>
</dbReference>
<protein>
    <recommendedName>
        <fullName evidence="4">Methyltransferase</fullName>
        <ecNumber evidence="4">2.1.1.-</ecNumber>
    </recommendedName>
</protein>
<reference evidence="7 8" key="1">
    <citation type="journal article" date="2019" name="ISME J.">
        <title>Candidatus Macondimonas diazotrophica, a novel gammaproteobacterial genus dominating crude-oil-contaminated coastal sediments.</title>
        <authorList>
            <person name="Karthikeyan S."/>
            <person name="Konstantinidis K."/>
        </authorList>
    </citation>
    <scope>NUCLEOTIDE SEQUENCE [LARGE SCALE GENOMIC DNA]</scope>
    <source>
        <strain evidence="7 8">KTK01</strain>
    </source>
</reference>
<name>A0A4Z0F833_9GAMM</name>
<organism evidence="7 8">
    <name type="scientific">Candidatus Macondimonas diazotrophica</name>
    <dbReference type="NCBI Taxonomy" id="2305248"/>
    <lineage>
        <taxon>Bacteria</taxon>
        <taxon>Pseudomonadati</taxon>
        <taxon>Pseudomonadota</taxon>
        <taxon>Gammaproteobacteria</taxon>
        <taxon>Chromatiales</taxon>
        <taxon>Ectothiorhodospiraceae</taxon>
        <taxon>Candidatus Macondimonas</taxon>
    </lineage>
</organism>
<keyword evidence="2 7" id="KW-0489">Methyltransferase</keyword>
<evidence type="ECO:0000256" key="3">
    <source>
        <dbReference type="ARBA" id="ARBA00022679"/>
    </source>
</evidence>
<feature type="region of interest" description="Disordered" evidence="5">
    <location>
        <begin position="192"/>
        <end position="235"/>
    </location>
</feature>
<dbReference type="Pfam" id="PF01555">
    <property type="entry name" value="N6_N4_Mtase"/>
    <property type="match status" value="1"/>
</dbReference>
<dbReference type="SUPFAM" id="SSF53335">
    <property type="entry name" value="S-adenosyl-L-methionine-dependent methyltransferases"/>
    <property type="match status" value="1"/>
</dbReference>
<dbReference type="InterPro" id="IPR029063">
    <property type="entry name" value="SAM-dependent_MTases_sf"/>
</dbReference>
<dbReference type="GO" id="GO:0003677">
    <property type="term" value="F:DNA binding"/>
    <property type="evidence" value="ECO:0007669"/>
    <property type="project" value="InterPro"/>
</dbReference>
<dbReference type="InterPro" id="IPR002941">
    <property type="entry name" value="DNA_methylase_N4/N6"/>
</dbReference>
<keyword evidence="3 7" id="KW-0808">Transferase</keyword>
<feature type="region of interest" description="Disordered" evidence="5">
    <location>
        <begin position="254"/>
        <end position="287"/>
    </location>
</feature>
<feature type="compositionally biased region" description="Basic and acidic residues" evidence="5">
    <location>
        <begin position="192"/>
        <end position="202"/>
    </location>
</feature>
<evidence type="ECO:0000259" key="6">
    <source>
        <dbReference type="Pfam" id="PF01555"/>
    </source>
</evidence>
<evidence type="ECO:0000313" key="7">
    <source>
        <dbReference type="EMBL" id="TFZ81634.1"/>
    </source>
</evidence>
<dbReference type="GO" id="GO:0008170">
    <property type="term" value="F:N-methyltransferase activity"/>
    <property type="evidence" value="ECO:0007669"/>
    <property type="project" value="InterPro"/>
</dbReference>
<dbReference type="EMBL" id="SRIO01000018">
    <property type="protein sequence ID" value="TFZ81634.1"/>
    <property type="molecule type" value="Genomic_DNA"/>
</dbReference>
<proteinExistence type="inferred from homology"/>
<dbReference type="Proteomes" id="UP000297890">
    <property type="component" value="Unassembled WGS sequence"/>
</dbReference>
<evidence type="ECO:0000256" key="4">
    <source>
        <dbReference type="RuleBase" id="RU362026"/>
    </source>
</evidence>
<evidence type="ECO:0000256" key="1">
    <source>
        <dbReference type="ARBA" id="ARBA00006594"/>
    </source>
</evidence>
<gene>
    <name evidence="7" type="ORF">E4680_11670</name>
</gene>
<dbReference type="OrthoDB" id="9816043at2"/>
<dbReference type="Gene3D" id="3.40.50.150">
    <property type="entry name" value="Vaccinia Virus protein VP39"/>
    <property type="match status" value="1"/>
</dbReference>
<evidence type="ECO:0000256" key="5">
    <source>
        <dbReference type="SAM" id="MobiDB-lite"/>
    </source>
</evidence>
<evidence type="ECO:0000313" key="8">
    <source>
        <dbReference type="Proteomes" id="UP000297890"/>
    </source>
</evidence>
<feature type="compositionally biased region" description="Basic and acidic residues" evidence="5">
    <location>
        <begin position="272"/>
        <end position="282"/>
    </location>
</feature>
<keyword evidence="8" id="KW-1185">Reference proteome</keyword>
<accession>A0A4Z0F833</accession>
<comment type="caution">
    <text evidence="7">The sequence shown here is derived from an EMBL/GenBank/DDBJ whole genome shotgun (WGS) entry which is preliminary data.</text>
</comment>
<dbReference type="EC" id="2.1.1.-" evidence="4"/>
<dbReference type="InterPro" id="IPR001091">
    <property type="entry name" value="RM_Methyltransferase"/>
</dbReference>